<dbReference type="AlphaFoldDB" id="A0A382LED5"/>
<proteinExistence type="predicted"/>
<reference evidence="1" key="1">
    <citation type="submission" date="2018-05" db="EMBL/GenBank/DDBJ databases">
        <authorList>
            <person name="Lanie J.A."/>
            <person name="Ng W.-L."/>
            <person name="Kazmierczak K.M."/>
            <person name="Andrzejewski T.M."/>
            <person name="Davidsen T.M."/>
            <person name="Wayne K.J."/>
            <person name="Tettelin H."/>
            <person name="Glass J.I."/>
            <person name="Rusch D."/>
            <person name="Podicherti R."/>
            <person name="Tsui H.-C.T."/>
            <person name="Winkler M.E."/>
        </authorList>
    </citation>
    <scope>NUCLEOTIDE SEQUENCE</scope>
</reference>
<evidence type="ECO:0008006" key="2">
    <source>
        <dbReference type="Google" id="ProtNLM"/>
    </source>
</evidence>
<dbReference type="EMBL" id="UINC01086495">
    <property type="protein sequence ID" value="SVC35016.1"/>
    <property type="molecule type" value="Genomic_DNA"/>
</dbReference>
<organism evidence="1">
    <name type="scientific">marine metagenome</name>
    <dbReference type="NCBI Taxonomy" id="408172"/>
    <lineage>
        <taxon>unclassified sequences</taxon>
        <taxon>metagenomes</taxon>
        <taxon>ecological metagenomes</taxon>
    </lineage>
</organism>
<gene>
    <name evidence="1" type="ORF">METZ01_LOCUS287870</name>
</gene>
<protein>
    <recommendedName>
        <fullName evidence="2">Gingipain propeptide domain-containing protein</fullName>
    </recommendedName>
</protein>
<sequence length="116" mass="13363">MKRILLLFCIICFGFVNSVSEEIRFSDSQNYFEVIDNSISGFSFIHNLSNFSTRTIKTKEGDFIKLIINGFVSNNNYGLAELPVLKKLFNIPFGAEVIIKIENYEQQTISLFDYDI</sequence>
<dbReference type="Gene3D" id="2.60.40.3800">
    <property type="match status" value="1"/>
</dbReference>
<evidence type="ECO:0000313" key="1">
    <source>
        <dbReference type="EMBL" id="SVC35016.1"/>
    </source>
</evidence>
<feature type="non-terminal residue" evidence="1">
    <location>
        <position position="116"/>
    </location>
</feature>
<accession>A0A382LED5</accession>
<dbReference type="InterPro" id="IPR038490">
    <property type="entry name" value="Gingipain_propep_sf"/>
</dbReference>
<name>A0A382LED5_9ZZZZ</name>